<reference evidence="3" key="1">
    <citation type="submission" date="2017-01" db="EMBL/GenBank/DDBJ databases">
        <authorList>
            <person name="Varghese N."/>
            <person name="Submissions S."/>
        </authorList>
    </citation>
    <scope>NUCLEOTIDE SEQUENCE [LARGE SCALE GENOMIC DNA]</scope>
    <source>
        <strain evidence="3">DSM 15366</strain>
    </source>
</reference>
<feature type="domain" description="N-acetyltransferase" evidence="1">
    <location>
        <begin position="2"/>
        <end position="152"/>
    </location>
</feature>
<sequence>MLTIVPYTPKYTQIFRDLNIAWITEHFEVEEKDKELLEHSQSTIIDQGGYIFIGLWNDIPVGCFALIKKTEHRFELGKMAVDKTYQGLKIGQKMLEYAINFSKNKNWKVLDLYSSTKLKIALHIYKKYGFINVPLEHNMEYLRSNIKMELTL</sequence>
<dbReference type="InterPro" id="IPR016181">
    <property type="entry name" value="Acyl_CoA_acyltransferase"/>
</dbReference>
<protein>
    <submittedName>
        <fullName evidence="2">Acetyltransferase (GNAT) domain-containing protein</fullName>
    </submittedName>
</protein>
<dbReference type="CDD" id="cd04301">
    <property type="entry name" value="NAT_SF"/>
    <property type="match status" value="1"/>
</dbReference>
<proteinExistence type="predicted"/>
<dbReference type="PROSITE" id="PS51186">
    <property type="entry name" value="GNAT"/>
    <property type="match status" value="1"/>
</dbReference>
<dbReference type="SUPFAM" id="SSF55729">
    <property type="entry name" value="Acyl-CoA N-acyltransferases (Nat)"/>
    <property type="match status" value="1"/>
</dbReference>
<gene>
    <name evidence="2" type="ORF">SAMN05421797_10383</name>
</gene>
<dbReference type="OrthoDB" id="1431064at2"/>
<dbReference type="GO" id="GO:0016747">
    <property type="term" value="F:acyltransferase activity, transferring groups other than amino-acyl groups"/>
    <property type="evidence" value="ECO:0007669"/>
    <property type="project" value="InterPro"/>
</dbReference>
<organism evidence="2 3">
    <name type="scientific">Maribacter ulvicola</name>
    <dbReference type="NCBI Taxonomy" id="228959"/>
    <lineage>
        <taxon>Bacteria</taxon>
        <taxon>Pseudomonadati</taxon>
        <taxon>Bacteroidota</taxon>
        <taxon>Flavobacteriia</taxon>
        <taxon>Flavobacteriales</taxon>
        <taxon>Flavobacteriaceae</taxon>
        <taxon>Maribacter</taxon>
    </lineage>
</organism>
<keyword evidence="2" id="KW-0808">Transferase</keyword>
<dbReference type="Pfam" id="PF00583">
    <property type="entry name" value="Acetyltransf_1"/>
    <property type="match status" value="1"/>
</dbReference>
<dbReference type="AlphaFoldDB" id="A0A1N6VDD5"/>
<evidence type="ECO:0000259" key="1">
    <source>
        <dbReference type="PROSITE" id="PS51186"/>
    </source>
</evidence>
<dbReference type="Proteomes" id="UP000186953">
    <property type="component" value="Unassembled WGS sequence"/>
</dbReference>
<dbReference type="Gene3D" id="3.40.630.30">
    <property type="match status" value="1"/>
</dbReference>
<dbReference type="RefSeq" id="WP_076548483.1">
    <property type="nucleotide sequence ID" value="NZ_FTMA01000003.1"/>
</dbReference>
<evidence type="ECO:0000313" key="2">
    <source>
        <dbReference type="EMBL" id="SIQ75768.1"/>
    </source>
</evidence>
<name>A0A1N6VDD5_9FLAO</name>
<dbReference type="EMBL" id="FTMA01000003">
    <property type="protein sequence ID" value="SIQ75768.1"/>
    <property type="molecule type" value="Genomic_DNA"/>
</dbReference>
<keyword evidence="3" id="KW-1185">Reference proteome</keyword>
<evidence type="ECO:0000313" key="3">
    <source>
        <dbReference type="Proteomes" id="UP000186953"/>
    </source>
</evidence>
<dbReference type="STRING" id="228959.SAMN05421797_10383"/>
<dbReference type="InterPro" id="IPR000182">
    <property type="entry name" value="GNAT_dom"/>
</dbReference>
<accession>A0A1N6VDD5</accession>